<dbReference type="GO" id="GO:0016740">
    <property type="term" value="F:transferase activity"/>
    <property type="evidence" value="ECO:0007669"/>
    <property type="project" value="UniProtKB-KW"/>
</dbReference>
<reference evidence="2 3" key="1">
    <citation type="submission" date="2018-06" db="EMBL/GenBank/DDBJ databases">
        <title>Flavobacterium sp IMCC34762, genome.</title>
        <authorList>
            <person name="Joung Y."/>
            <person name="Cho J."/>
            <person name="Song J."/>
        </authorList>
    </citation>
    <scope>NUCLEOTIDE SEQUENCE [LARGE SCALE GENOMIC DNA]</scope>
    <source>
        <strain evidence="2 3">IMCC34762</strain>
    </source>
</reference>
<dbReference type="Gene3D" id="3.90.550.10">
    <property type="entry name" value="Spore Coat Polysaccharide Biosynthesis Protein SpsA, Chain A"/>
    <property type="match status" value="1"/>
</dbReference>
<dbReference type="Proteomes" id="UP000249177">
    <property type="component" value="Unassembled WGS sequence"/>
</dbReference>
<dbReference type="InterPro" id="IPR001173">
    <property type="entry name" value="Glyco_trans_2-like"/>
</dbReference>
<dbReference type="EMBL" id="QKXH01000010">
    <property type="protein sequence ID" value="PZX92466.1"/>
    <property type="molecule type" value="Genomic_DNA"/>
</dbReference>
<proteinExistence type="predicted"/>
<evidence type="ECO:0000259" key="1">
    <source>
        <dbReference type="Pfam" id="PF00535"/>
    </source>
</evidence>
<name>A0A2W7TSV8_9FLAO</name>
<keyword evidence="2" id="KW-0808">Transferase</keyword>
<comment type="caution">
    <text evidence="2">The sequence shown here is derived from an EMBL/GenBank/DDBJ whole genome shotgun (WGS) entry which is preliminary data.</text>
</comment>
<gene>
    <name evidence="2" type="ORF">DOS84_15200</name>
</gene>
<dbReference type="SUPFAM" id="SSF53448">
    <property type="entry name" value="Nucleotide-diphospho-sugar transferases"/>
    <property type="match status" value="1"/>
</dbReference>
<dbReference type="InterPro" id="IPR050834">
    <property type="entry name" value="Glycosyltransf_2"/>
</dbReference>
<dbReference type="RefSeq" id="WP_111410973.1">
    <property type="nucleotide sequence ID" value="NZ_QKXH01000010.1"/>
</dbReference>
<feature type="domain" description="Glycosyltransferase 2-like" evidence="1">
    <location>
        <begin position="6"/>
        <end position="139"/>
    </location>
</feature>
<organism evidence="2 3">
    <name type="scientific">Flavobacterium aquariorum</name>
    <dbReference type="NCBI Taxonomy" id="2217670"/>
    <lineage>
        <taxon>Bacteria</taxon>
        <taxon>Pseudomonadati</taxon>
        <taxon>Bacteroidota</taxon>
        <taxon>Flavobacteriia</taxon>
        <taxon>Flavobacteriales</taxon>
        <taxon>Flavobacteriaceae</taxon>
        <taxon>Flavobacterium</taxon>
    </lineage>
</organism>
<dbReference type="CDD" id="cd00761">
    <property type="entry name" value="Glyco_tranf_GTA_type"/>
    <property type="match status" value="1"/>
</dbReference>
<accession>A0A2W7TSV8</accession>
<protein>
    <submittedName>
        <fullName evidence="2">Glycosyltransferase family 2 protein</fullName>
    </submittedName>
</protein>
<evidence type="ECO:0000313" key="3">
    <source>
        <dbReference type="Proteomes" id="UP000249177"/>
    </source>
</evidence>
<dbReference type="PANTHER" id="PTHR43685">
    <property type="entry name" value="GLYCOSYLTRANSFERASE"/>
    <property type="match status" value="1"/>
</dbReference>
<dbReference type="AlphaFoldDB" id="A0A2W7TSV8"/>
<dbReference type="InterPro" id="IPR029044">
    <property type="entry name" value="Nucleotide-diphossugar_trans"/>
</dbReference>
<sequence length="279" mass="32767">MNPILSIIIPCYNSEATLETTLESVLNQEFQDWEVIIVNDGSIDSTEKIALKWVNQDSRFKYFAKENEGLGKTRNYGIARSKGIFILPLDSDNQLMKDFVQDAIDVFKNKPEIGVIYGDAEYFGERNGLWKVDQYNFNKILAGNYIDACAIYRKKNWVEVGGYDENMPYQGHEDWEFWIALGVLNVEFYHLNKITFKYFVSNSSMIRSFTDEMLVVNQNYIVKKYSKLYFDYYSRAISKTNKVNFFVINKLKSEKFVIDLFCKTFFGFTIFKNKLDEFE</sequence>
<dbReference type="OrthoDB" id="597270at2"/>
<dbReference type="PANTHER" id="PTHR43685:SF2">
    <property type="entry name" value="GLYCOSYLTRANSFERASE 2-LIKE DOMAIN-CONTAINING PROTEIN"/>
    <property type="match status" value="1"/>
</dbReference>
<keyword evidence="3" id="KW-1185">Reference proteome</keyword>
<evidence type="ECO:0000313" key="2">
    <source>
        <dbReference type="EMBL" id="PZX92466.1"/>
    </source>
</evidence>
<dbReference type="Pfam" id="PF00535">
    <property type="entry name" value="Glycos_transf_2"/>
    <property type="match status" value="1"/>
</dbReference>